<accession>A0A3S3PHE8</accession>
<dbReference type="EMBL" id="SAVA01000001">
    <property type="protein sequence ID" value="RWR54990.1"/>
    <property type="molecule type" value="Genomic_DNA"/>
</dbReference>
<keyword evidence="6 11" id="KW-0798">TonB box</keyword>
<dbReference type="Gene3D" id="2.170.130.10">
    <property type="entry name" value="TonB-dependent receptor, plug domain"/>
    <property type="match status" value="1"/>
</dbReference>
<name>A0A3S3PHE8_9RHOB</name>
<feature type="domain" description="TonB-dependent receptor-like beta-barrel" evidence="12">
    <location>
        <begin position="216"/>
        <end position="615"/>
    </location>
</feature>
<proteinExistence type="inferred from homology"/>
<evidence type="ECO:0000256" key="3">
    <source>
        <dbReference type="ARBA" id="ARBA00022452"/>
    </source>
</evidence>
<evidence type="ECO:0000256" key="9">
    <source>
        <dbReference type="ARBA" id="ARBA00023237"/>
    </source>
</evidence>
<dbReference type="AlphaFoldDB" id="A0A3S3PHE8"/>
<evidence type="ECO:0000259" key="13">
    <source>
        <dbReference type="Pfam" id="PF07715"/>
    </source>
</evidence>
<evidence type="ECO:0000256" key="1">
    <source>
        <dbReference type="ARBA" id="ARBA00004571"/>
    </source>
</evidence>
<dbReference type="GO" id="GO:0009279">
    <property type="term" value="C:cell outer membrane"/>
    <property type="evidence" value="ECO:0007669"/>
    <property type="project" value="UniProtKB-SubCell"/>
</dbReference>
<sequence>MRGASGQRPSAVVIVAVCGISRQISCHKGPCPVLREFRMQPLRISLLLTTALVAAQPAGAEDTTALDEITVSANLEATGTDRTGATVTVVTADALAQAGDTRVADYLARLPGISVNSSGPIGTTASLYLRGAPAQYIPVLVDGIEVGDPAATQGAYDFGTLSTADVSRIEVLEGSNSALYGSQAVAGVINITTKRATKLGTEQSVAAEYGQYATRKFSYSVATKTENAEAALTYSHISTHGFSARDENDGNYEADGYRANRLSFFGQYTFANGLTLGANGFAEKSRGAFDDYEGDVAGTPGDDYSTRDSKGARVFADFVTGTVANTLEATWFDSDRQSCSNGWCDPFDGTRTKFGYQGATDLGATARLAFGADTTKEKSGSASTRTNGVFGELNWAAAEKLDLTFSLRHDTHSDFGSFTSGRIAAVYRLQDDLLLRASLGNGFRAPSLYELFSVYGDPELKREDSQSADIGIEKRWGETASLRATAFYLDAKDLIGWDYAATACGQAWGCYAQVPGHSRRSGLELAGHYRVSPRLDLAAAYTYTDNSVSTGWAAVAHHDLTVTATGAITEALSGDMSVHYVADRPDGMEDYAVVNASLSYDFGAGRSGYLRVENLFDKEYQTNKGYGTSDRAFYVGLRASF</sequence>
<evidence type="ECO:0000313" key="14">
    <source>
        <dbReference type="EMBL" id="RWR54990.1"/>
    </source>
</evidence>
<gene>
    <name evidence="14" type="ORF">EOW66_02705</name>
</gene>
<evidence type="ECO:0000256" key="8">
    <source>
        <dbReference type="ARBA" id="ARBA00023170"/>
    </source>
</evidence>
<dbReference type="PROSITE" id="PS52016">
    <property type="entry name" value="TONB_DEPENDENT_REC_3"/>
    <property type="match status" value="1"/>
</dbReference>
<reference evidence="14 15" key="2">
    <citation type="submission" date="2019-01" db="EMBL/GenBank/DDBJ databases">
        <title>Sinorhodobacter populi sp. nov. isolated from the symptomatic bark tissue of Populus euramericana canker.</title>
        <authorList>
            <person name="Xu G."/>
        </authorList>
    </citation>
    <scope>NUCLEOTIDE SEQUENCE [LARGE SCALE GENOMIC DNA]</scope>
    <source>
        <strain evidence="14 15">CGMCC 1.12963</strain>
    </source>
</reference>
<keyword evidence="3 10" id="KW-1134">Transmembrane beta strand</keyword>
<dbReference type="Gene3D" id="2.40.170.20">
    <property type="entry name" value="TonB-dependent receptor, beta-barrel domain"/>
    <property type="match status" value="1"/>
</dbReference>
<evidence type="ECO:0000256" key="2">
    <source>
        <dbReference type="ARBA" id="ARBA00022448"/>
    </source>
</evidence>
<organism evidence="14 15">
    <name type="scientific">Paenirhodobacter huangdaonensis</name>
    <dbReference type="NCBI Taxonomy" id="2501515"/>
    <lineage>
        <taxon>Bacteria</taxon>
        <taxon>Pseudomonadati</taxon>
        <taxon>Pseudomonadota</taxon>
        <taxon>Alphaproteobacteria</taxon>
        <taxon>Rhodobacterales</taxon>
        <taxon>Rhodobacter group</taxon>
        <taxon>Paenirhodobacter</taxon>
    </lineage>
</organism>
<evidence type="ECO:0000259" key="12">
    <source>
        <dbReference type="Pfam" id="PF00593"/>
    </source>
</evidence>
<dbReference type="PANTHER" id="PTHR30069:SF29">
    <property type="entry name" value="HEMOGLOBIN AND HEMOGLOBIN-HAPTOGLOBIN-BINDING PROTEIN 1-RELATED"/>
    <property type="match status" value="1"/>
</dbReference>
<dbReference type="InterPro" id="IPR000531">
    <property type="entry name" value="Beta-barrel_TonB"/>
</dbReference>
<dbReference type="SUPFAM" id="SSF56935">
    <property type="entry name" value="Porins"/>
    <property type="match status" value="1"/>
</dbReference>
<keyword evidence="9 10" id="KW-0998">Cell outer membrane</keyword>
<comment type="subcellular location">
    <subcellularLocation>
        <location evidence="1 10">Cell outer membrane</location>
        <topology evidence="1 10">Multi-pass membrane protein</topology>
    </subcellularLocation>
</comment>
<reference evidence="15" key="1">
    <citation type="submission" date="2019-01" db="EMBL/GenBank/DDBJ databases">
        <title>Sinorhodobacter populi sp. nov. isolated from the symptomatic bark tissue of Populus euramericana canker.</title>
        <authorList>
            <person name="Li Y."/>
        </authorList>
    </citation>
    <scope>NUCLEOTIDE SEQUENCE [LARGE SCALE GENOMIC DNA]</scope>
    <source>
        <strain evidence="15">CGMCC 1.12963</strain>
    </source>
</reference>
<dbReference type="GO" id="GO:0044718">
    <property type="term" value="P:siderophore transmembrane transport"/>
    <property type="evidence" value="ECO:0007669"/>
    <property type="project" value="TreeGrafter"/>
</dbReference>
<evidence type="ECO:0000256" key="11">
    <source>
        <dbReference type="RuleBase" id="RU003357"/>
    </source>
</evidence>
<keyword evidence="15" id="KW-1185">Reference proteome</keyword>
<comment type="caution">
    <text evidence="14">The sequence shown here is derived from an EMBL/GenBank/DDBJ whole genome shotgun (WGS) entry which is preliminary data.</text>
</comment>
<keyword evidence="2 10" id="KW-0813">Transport</keyword>
<keyword evidence="5" id="KW-0732">Signal</keyword>
<keyword evidence="4 10" id="KW-0812">Transmembrane</keyword>
<evidence type="ECO:0000256" key="4">
    <source>
        <dbReference type="ARBA" id="ARBA00022692"/>
    </source>
</evidence>
<dbReference type="InterPro" id="IPR012910">
    <property type="entry name" value="Plug_dom"/>
</dbReference>
<dbReference type="Pfam" id="PF00593">
    <property type="entry name" value="TonB_dep_Rec_b-barrel"/>
    <property type="match status" value="1"/>
</dbReference>
<dbReference type="InterPro" id="IPR036942">
    <property type="entry name" value="Beta-barrel_TonB_sf"/>
</dbReference>
<evidence type="ECO:0000256" key="6">
    <source>
        <dbReference type="ARBA" id="ARBA00023077"/>
    </source>
</evidence>
<evidence type="ECO:0000256" key="10">
    <source>
        <dbReference type="PROSITE-ProRule" id="PRU01360"/>
    </source>
</evidence>
<evidence type="ECO:0000256" key="7">
    <source>
        <dbReference type="ARBA" id="ARBA00023136"/>
    </source>
</evidence>
<dbReference type="PANTHER" id="PTHR30069">
    <property type="entry name" value="TONB-DEPENDENT OUTER MEMBRANE RECEPTOR"/>
    <property type="match status" value="1"/>
</dbReference>
<keyword evidence="8 14" id="KW-0675">Receptor</keyword>
<dbReference type="GO" id="GO:0015344">
    <property type="term" value="F:siderophore uptake transmembrane transporter activity"/>
    <property type="evidence" value="ECO:0007669"/>
    <property type="project" value="TreeGrafter"/>
</dbReference>
<dbReference type="Proteomes" id="UP000288071">
    <property type="component" value="Unassembled WGS sequence"/>
</dbReference>
<dbReference type="InterPro" id="IPR039426">
    <property type="entry name" value="TonB-dep_rcpt-like"/>
</dbReference>
<evidence type="ECO:0000313" key="15">
    <source>
        <dbReference type="Proteomes" id="UP000288071"/>
    </source>
</evidence>
<feature type="domain" description="TonB-dependent receptor plug" evidence="13">
    <location>
        <begin position="82"/>
        <end position="188"/>
    </location>
</feature>
<keyword evidence="7 10" id="KW-0472">Membrane</keyword>
<evidence type="ECO:0000256" key="5">
    <source>
        <dbReference type="ARBA" id="ARBA00022729"/>
    </source>
</evidence>
<dbReference type="CDD" id="cd01347">
    <property type="entry name" value="ligand_gated_channel"/>
    <property type="match status" value="1"/>
</dbReference>
<dbReference type="Pfam" id="PF07715">
    <property type="entry name" value="Plug"/>
    <property type="match status" value="1"/>
</dbReference>
<dbReference type="InterPro" id="IPR037066">
    <property type="entry name" value="Plug_dom_sf"/>
</dbReference>
<protein>
    <submittedName>
        <fullName evidence="14">TonB-dependent receptor</fullName>
    </submittedName>
</protein>
<comment type="similarity">
    <text evidence="10 11">Belongs to the TonB-dependent receptor family.</text>
</comment>